<dbReference type="PANTHER" id="PTHR12515:SF5">
    <property type="entry name" value="PROTEIN SMAUG"/>
    <property type="match status" value="1"/>
</dbReference>
<evidence type="ECO:0000259" key="5">
    <source>
        <dbReference type="PROSITE" id="PS50105"/>
    </source>
</evidence>
<dbReference type="InterPro" id="IPR001660">
    <property type="entry name" value="SAM"/>
</dbReference>
<name>A0AAD5EC33_UMBRA</name>
<keyword evidence="3" id="KW-0694">RNA-binding</keyword>
<organism evidence="6 7">
    <name type="scientific">Umbelopsis ramanniana AG</name>
    <dbReference type="NCBI Taxonomy" id="1314678"/>
    <lineage>
        <taxon>Eukaryota</taxon>
        <taxon>Fungi</taxon>
        <taxon>Fungi incertae sedis</taxon>
        <taxon>Mucoromycota</taxon>
        <taxon>Mucoromycotina</taxon>
        <taxon>Umbelopsidomycetes</taxon>
        <taxon>Umbelopsidales</taxon>
        <taxon>Umbelopsidaceae</taxon>
        <taxon>Umbelopsis</taxon>
    </lineage>
</organism>
<evidence type="ECO:0000313" key="7">
    <source>
        <dbReference type="Proteomes" id="UP001206595"/>
    </source>
</evidence>
<evidence type="ECO:0000256" key="4">
    <source>
        <dbReference type="SAM" id="MobiDB-lite"/>
    </source>
</evidence>
<dbReference type="GO" id="GO:0003729">
    <property type="term" value="F:mRNA binding"/>
    <property type="evidence" value="ECO:0007669"/>
    <property type="project" value="TreeGrafter"/>
</dbReference>
<feature type="compositionally biased region" description="Low complexity" evidence="4">
    <location>
        <begin position="332"/>
        <end position="350"/>
    </location>
</feature>
<dbReference type="GO" id="GO:0000932">
    <property type="term" value="C:P-body"/>
    <property type="evidence" value="ECO:0007669"/>
    <property type="project" value="TreeGrafter"/>
</dbReference>
<dbReference type="Gene3D" id="1.10.150.50">
    <property type="entry name" value="Transcription Factor, Ets-1"/>
    <property type="match status" value="1"/>
</dbReference>
<accession>A0AAD5EC33</accession>
<keyword evidence="2" id="KW-0963">Cytoplasm</keyword>
<comment type="subcellular location">
    <subcellularLocation>
        <location evidence="1">Cytoplasm</location>
    </subcellularLocation>
</comment>
<protein>
    <recommendedName>
        <fullName evidence="5">SAM domain-containing protein</fullName>
    </recommendedName>
</protein>
<feature type="compositionally biased region" description="Polar residues" evidence="4">
    <location>
        <begin position="302"/>
        <end position="312"/>
    </location>
</feature>
<dbReference type="GeneID" id="75913419"/>
<gene>
    <name evidence="6" type="ORF">K450DRAFT_235372</name>
</gene>
<dbReference type="GO" id="GO:0000289">
    <property type="term" value="P:nuclear-transcribed mRNA poly(A) tail shortening"/>
    <property type="evidence" value="ECO:0007669"/>
    <property type="project" value="TreeGrafter"/>
</dbReference>
<evidence type="ECO:0000256" key="1">
    <source>
        <dbReference type="ARBA" id="ARBA00004496"/>
    </source>
</evidence>
<evidence type="ECO:0000256" key="2">
    <source>
        <dbReference type="ARBA" id="ARBA00022490"/>
    </source>
</evidence>
<dbReference type="AlphaFoldDB" id="A0AAD5EC33"/>
<dbReference type="Proteomes" id="UP001206595">
    <property type="component" value="Unassembled WGS sequence"/>
</dbReference>
<dbReference type="SMART" id="SM00454">
    <property type="entry name" value="SAM"/>
    <property type="match status" value="1"/>
</dbReference>
<dbReference type="Pfam" id="PF07647">
    <property type="entry name" value="SAM_2"/>
    <property type="match status" value="1"/>
</dbReference>
<dbReference type="InterPro" id="IPR013761">
    <property type="entry name" value="SAM/pointed_sf"/>
</dbReference>
<dbReference type="PROSITE" id="PS50105">
    <property type="entry name" value="SAM_DOMAIN"/>
    <property type="match status" value="1"/>
</dbReference>
<evidence type="ECO:0000256" key="3">
    <source>
        <dbReference type="ARBA" id="ARBA00022884"/>
    </source>
</evidence>
<feature type="domain" description="SAM" evidence="5">
    <location>
        <begin position="448"/>
        <end position="506"/>
    </location>
</feature>
<dbReference type="InterPro" id="IPR050897">
    <property type="entry name" value="SMAUG/VTS1_RNA-bind"/>
</dbReference>
<feature type="region of interest" description="Disordered" evidence="4">
    <location>
        <begin position="263"/>
        <end position="357"/>
    </location>
</feature>
<sequence length="514" mass="56719">MSNFPRPLSESFSLMSPRTQQSPASDTDNTKANSDHSHSPATTDTKPLRSADTANAFAHMSQQMNPSHRPSRPMTEIFTRQSAETEALDKWFDELQLYEKNLEDMASASFDPNFKEELHHVDQWYRALTEAERTAAIYSLLQHSSQVQLRFFSTVMQQMHAQDPLNAMLSPAHPEKGDLQAQMVGAMAKAEKEASQKLLSVLPYQTGQVTRRPPETLHGRRTLDRHSFAIGDTFTERDAGIEHPTSVSDVDLQNALASWSLANNLGYPRPNVMMNDDSKGYRRRPMSRGAGIPRTVPESDEQANNGFYSTFGENEREKGSQPPPGSGGGSTLTGSASQSRSVSRSGSPAPTASNSTGHFGNSSFGMWSGKHLSVPGLDKQAAQHSYGQFLNPADAHLDGGDLDYVSDHSDTSVISSNGTRRRRTSATGNSRAIKDKKAAEVVDMELLQDVSAWFRSLRLHKYNSVFEAMKWQDIVNLSDDDLVAKGVAALGARRKMLKVFENVRAHCDANNIPY</sequence>
<dbReference type="SUPFAM" id="SSF47769">
    <property type="entry name" value="SAM/Pointed domain"/>
    <property type="match status" value="1"/>
</dbReference>
<dbReference type="RefSeq" id="XP_051445947.1">
    <property type="nucleotide sequence ID" value="XM_051588074.1"/>
</dbReference>
<proteinExistence type="predicted"/>
<dbReference type="EMBL" id="MU620909">
    <property type="protein sequence ID" value="KAI8580943.1"/>
    <property type="molecule type" value="Genomic_DNA"/>
</dbReference>
<comment type="caution">
    <text evidence="6">The sequence shown here is derived from an EMBL/GenBank/DDBJ whole genome shotgun (WGS) entry which is preliminary data.</text>
</comment>
<feature type="region of interest" description="Disordered" evidence="4">
    <location>
        <begin position="1"/>
        <end position="49"/>
    </location>
</feature>
<feature type="compositionally biased region" description="Polar residues" evidence="4">
    <location>
        <begin position="10"/>
        <end position="32"/>
    </location>
</feature>
<reference evidence="6" key="1">
    <citation type="submission" date="2021-06" db="EMBL/GenBank/DDBJ databases">
        <authorList>
            <consortium name="DOE Joint Genome Institute"/>
            <person name="Mondo S.J."/>
            <person name="Amses K.R."/>
            <person name="Simmons D.R."/>
            <person name="Longcore J.E."/>
            <person name="Seto K."/>
            <person name="Alves G.H."/>
            <person name="Bonds A.E."/>
            <person name="Quandt C.A."/>
            <person name="Davis W.J."/>
            <person name="Chang Y."/>
            <person name="Letcher P.M."/>
            <person name="Powell M.J."/>
            <person name="Kuo A."/>
            <person name="Labutti K."/>
            <person name="Pangilinan J."/>
            <person name="Andreopoulos W."/>
            <person name="Tritt A."/>
            <person name="Riley R."/>
            <person name="Hundley H."/>
            <person name="Johnson J."/>
            <person name="Lipzen A."/>
            <person name="Barry K."/>
            <person name="Berbee M.L."/>
            <person name="Buchler N.E."/>
            <person name="Grigoriev I.V."/>
            <person name="Spatafora J.W."/>
            <person name="Stajich J.E."/>
            <person name="James T.Y."/>
        </authorList>
    </citation>
    <scope>NUCLEOTIDE SEQUENCE</scope>
    <source>
        <strain evidence="6">AG</strain>
    </source>
</reference>
<dbReference type="InterPro" id="IPR057327">
    <property type="entry name" value="Vts1_dom"/>
</dbReference>
<keyword evidence="7" id="KW-1185">Reference proteome</keyword>
<evidence type="ECO:0000313" key="6">
    <source>
        <dbReference type="EMBL" id="KAI8580943.1"/>
    </source>
</evidence>
<dbReference type="PANTHER" id="PTHR12515">
    <property type="entry name" value="STERILE ALPHA MOTIF DOMAIN CONTAINING PROTEIN 4-RELATED"/>
    <property type="match status" value="1"/>
</dbReference>
<dbReference type="Pfam" id="PF25479">
    <property type="entry name" value="Vts1"/>
    <property type="match status" value="1"/>
</dbReference>
<reference evidence="6" key="2">
    <citation type="journal article" date="2022" name="Proc. Natl. Acad. Sci. U.S.A.">
        <title>Diploid-dominant life cycles characterize the early evolution of Fungi.</title>
        <authorList>
            <person name="Amses K.R."/>
            <person name="Simmons D.R."/>
            <person name="Longcore J.E."/>
            <person name="Mondo S.J."/>
            <person name="Seto K."/>
            <person name="Jeronimo G.H."/>
            <person name="Bonds A.E."/>
            <person name="Quandt C.A."/>
            <person name="Davis W.J."/>
            <person name="Chang Y."/>
            <person name="Federici B.A."/>
            <person name="Kuo A."/>
            <person name="LaButti K."/>
            <person name="Pangilinan J."/>
            <person name="Andreopoulos W."/>
            <person name="Tritt A."/>
            <person name="Riley R."/>
            <person name="Hundley H."/>
            <person name="Johnson J."/>
            <person name="Lipzen A."/>
            <person name="Barry K."/>
            <person name="Lang B.F."/>
            <person name="Cuomo C.A."/>
            <person name="Buchler N.E."/>
            <person name="Grigoriev I.V."/>
            <person name="Spatafora J.W."/>
            <person name="Stajich J.E."/>
            <person name="James T.Y."/>
        </authorList>
    </citation>
    <scope>NUCLEOTIDE SEQUENCE</scope>
    <source>
        <strain evidence="6">AG</strain>
    </source>
</reference>